<dbReference type="SUPFAM" id="SSF56574">
    <property type="entry name" value="Serpins"/>
    <property type="match status" value="1"/>
</dbReference>
<feature type="non-terminal residue" evidence="2">
    <location>
        <position position="277"/>
    </location>
</feature>
<dbReference type="Pfam" id="PF00079">
    <property type="entry name" value="Serpin"/>
    <property type="match status" value="1"/>
</dbReference>
<dbReference type="EMBL" id="BART01024755">
    <property type="protein sequence ID" value="GAG92546.1"/>
    <property type="molecule type" value="Genomic_DNA"/>
</dbReference>
<dbReference type="InterPro" id="IPR042185">
    <property type="entry name" value="Serpin_sf_2"/>
</dbReference>
<evidence type="ECO:0000313" key="2">
    <source>
        <dbReference type="EMBL" id="GAG92546.1"/>
    </source>
</evidence>
<proteinExistence type="predicted"/>
<dbReference type="GO" id="GO:0004867">
    <property type="term" value="F:serine-type endopeptidase inhibitor activity"/>
    <property type="evidence" value="ECO:0007669"/>
    <property type="project" value="InterPro"/>
</dbReference>
<dbReference type="Gene3D" id="3.30.497.10">
    <property type="entry name" value="Antithrombin, subunit I, domain 2"/>
    <property type="match status" value="1"/>
</dbReference>
<gene>
    <name evidence="2" type="ORF">S01H4_44613</name>
</gene>
<dbReference type="SMART" id="SM00093">
    <property type="entry name" value="SERPIN"/>
    <property type="match status" value="1"/>
</dbReference>
<dbReference type="CDD" id="cd00172">
    <property type="entry name" value="serpin"/>
    <property type="match status" value="1"/>
</dbReference>
<dbReference type="PANTHER" id="PTHR11461:SF211">
    <property type="entry name" value="GH10112P-RELATED"/>
    <property type="match status" value="1"/>
</dbReference>
<dbReference type="AlphaFoldDB" id="X1D7Z6"/>
<dbReference type="InterPro" id="IPR042178">
    <property type="entry name" value="Serpin_sf_1"/>
</dbReference>
<reference evidence="2" key="1">
    <citation type="journal article" date="2014" name="Front. Microbiol.">
        <title>High frequency of phylogenetically diverse reductive dehalogenase-homologous genes in deep subseafloor sedimentary metagenomes.</title>
        <authorList>
            <person name="Kawai M."/>
            <person name="Futagami T."/>
            <person name="Toyoda A."/>
            <person name="Takaki Y."/>
            <person name="Nishi S."/>
            <person name="Hori S."/>
            <person name="Arai W."/>
            <person name="Tsubouchi T."/>
            <person name="Morono Y."/>
            <person name="Uchiyama I."/>
            <person name="Ito T."/>
            <person name="Fujiyama A."/>
            <person name="Inagaki F."/>
            <person name="Takami H."/>
        </authorList>
    </citation>
    <scope>NUCLEOTIDE SEQUENCE</scope>
    <source>
        <strain evidence="2">Expedition CK06-06</strain>
    </source>
</reference>
<comment type="caution">
    <text evidence="2">The sequence shown here is derived from an EMBL/GenBank/DDBJ whole genome shotgun (WGS) entry which is preliminary data.</text>
</comment>
<dbReference type="InterPro" id="IPR036186">
    <property type="entry name" value="Serpin_sf"/>
</dbReference>
<dbReference type="PANTHER" id="PTHR11461">
    <property type="entry name" value="SERINE PROTEASE INHIBITOR, SERPIN"/>
    <property type="match status" value="1"/>
</dbReference>
<dbReference type="InterPro" id="IPR023796">
    <property type="entry name" value="Serpin_dom"/>
</dbReference>
<organism evidence="2">
    <name type="scientific">marine sediment metagenome</name>
    <dbReference type="NCBI Taxonomy" id="412755"/>
    <lineage>
        <taxon>unclassified sequences</taxon>
        <taxon>metagenomes</taxon>
        <taxon>ecological metagenomes</taxon>
    </lineage>
</organism>
<sequence length="277" mass="31937">MIKTARALTSTKLMNLPSGFFLENTYQKYIQPTFSQLMQRVGKIETCDFQNNKGQVIKQINQWIADNTNNLITSVLTDQDIDNTTKLVLVNAIYFKADWKSKFTIPSSKSPKHFIQLKGSTTNPPMMYQKSRFPYYEDEKVQIISLPYTNENFTMDIFLPIGHGTQNLEDMLQNYQQYDLEDQLCIKEVKVYLPEFKQRSKMTLVPFFQSLGIRRLFDQQLSQMENLVTLPPNSMNHLYVSDVIHEAVIIVDKDGTEAAGATTVTMNSRCLSPLKPF</sequence>
<evidence type="ECO:0000259" key="1">
    <source>
        <dbReference type="SMART" id="SM00093"/>
    </source>
</evidence>
<name>X1D7Z6_9ZZZZ</name>
<protein>
    <recommendedName>
        <fullName evidence="1">Serpin domain-containing protein</fullName>
    </recommendedName>
</protein>
<dbReference type="Gene3D" id="2.30.39.10">
    <property type="entry name" value="Alpha-1-antitrypsin, domain 1"/>
    <property type="match status" value="1"/>
</dbReference>
<feature type="domain" description="Serpin" evidence="1">
    <location>
        <begin position="2"/>
        <end position="273"/>
    </location>
</feature>
<accession>X1D7Z6</accession>
<dbReference type="InterPro" id="IPR000215">
    <property type="entry name" value="Serpin_fam"/>
</dbReference>
<dbReference type="GO" id="GO:0005615">
    <property type="term" value="C:extracellular space"/>
    <property type="evidence" value="ECO:0007669"/>
    <property type="project" value="InterPro"/>
</dbReference>